<feature type="transmembrane region" description="Helical" evidence="1">
    <location>
        <begin position="69"/>
        <end position="97"/>
    </location>
</feature>
<feature type="transmembrane region" description="Helical" evidence="1">
    <location>
        <begin position="150"/>
        <end position="172"/>
    </location>
</feature>
<dbReference type="InterPro" id="IPR009545">
    <property type="entry name" value="Claudin-like"/>
</dbReference>
<feature type="transmembrane region" description="Helical" evidence="1">
    <location>
        <begin position="104"/>
        <end position="124"/>
    </location>
</feature>
<keyword evidence="2" id="KW-1185">Reference proteome</keyword>
<organism evidence="2 3">
    <name type="scientific">Acrobeloides nanus</name>
    <dbReference type="NCBI Taxonomy" id="290746"/>
    <lineage>
        <taxon>Eukaryota</taxon>
        <taxon>Metazoa</taxon>
        <taxon>Ecdysozoa</taxon>
        <taxon>Nematoda</taxon>
        <taxon>Chromadorea</taxon>
        <taxon>Rhabditida</taxon>
        <taxon>Tylenchina</taxon>
        <taxon>Cephalobomorpha</taxon>
        <taxon>Cephaloboidea</taxon>
        <taxon>Cephalobidae</taxon>
        <taxon>Acrobeloides</taxon>
    </lineage>
</organism>
<dbReference type="PANTHER" id="PTHR37446">
    <property type="entry name" value="CLAUDIN-LIKE IN CAENORHABDITIS"/>
    <property type="match status" value="1"/>
</dbReference>
<dbReference type="Pfam" id="PF06653">
    <property type="entry name" value="Claudin_3"/>
    <property type="match status" value="1"/>
</dbReference>
<dbReference type="AlphaFoldDB" id="A0A914CZ37"/>
<evidence type="ECO:0000256" key="1">
    <source>
        <dbReference type="SAM" id="Phobius"/>
    </source>
</evidence>
<keyword evidence="1" id="KW-1133">Transmembrane helix</keyword>
<protein>
    <submittedName>
        <fullName evidence="3">Uncharacterized protein</fullName>
    </submittedName>
</protein>
<dbReference type="Proteomes" id="UP000887540">
    <property type="component" value="Unplaced"/>
</dbReference>
<keyword evidence="1" id="KW-0472">Membrane</keyword>
<dbReference type="WBParaSite" id="ACRNAN_scaffold1661.g29538.t1">
    <property type="protein sequence ID" value="ACRNAN_scaffold1661.g29538.t1"/>
    <property type="gene ID" value="ACRNAN_scaffold1661.g29538"/>
</dbReference>
<accession>A0A914CZ37</accession>
<dbReference type="PANTHER" id="PTHR37446:SF1">
    <property type="entry name" value="CLAUDIN"/>
    <property type="match status" value="1"/>
</dbReference>
<evidence type="ECO:0000313" key="3">
    <source>
        <dbReference type="WBParaSite" id="ACRNAN_scaffold1661.g29538.t1"/>
    </source>
</evidence>
<sequence>MCATLMKTIFIIFVFVGTALTVVAMFTPGWAKDKSGTNRVGIITSSCQNSKNETACENWFKNQPGWEKAVIVLMVLAFLVEIAVLVWAVVSCLAICCPKLFYPLPTLCSFATIFLVIALTIYGVKNKDQIGSAPKNEQDWNQTSDVGYSFWMGIAAIIVMAIASIIGFIASFTSKVMPI</sequence>
<keyword evidence="1" id="KW-0812">Transmembrane</keyword>
<proteinExistence type="predicted"/>
<dbReference type="Gene3D" id="1.20.140.150">
    <property type="match status" value="1"/>
</dbReference>
<evidence type="ECO:0000313" key="2">
    <source>
        <dbReference type="Proteomes" id="UP000887540"/>
    </source>
</evidence>
<reference evidence="3" key="1">
    <citation type="submission" date="2022-11" db="UniProtKB">
        <authorList>
            <consortium name="WormBaseParasite"/>
        </authorList>
    </citation>
    <scope>IDENTIFICATION</scope>
</reference>
<name>A0A914CZ37_9BILA</name>
<feature type="transmembrane region" description="Helical" evidence="1">
    <location>
        <begin position="9"/>
        <end position="31"/>
    </location>
</feature>